<comment type="caution">
    <text evidence="8">The sequence shown here is derived from an EMBL/GenBank/DDBJ whole genome shotgun (WGS) entry which is preliminary data.</text>
</comment>
<evidence type="ECO:0000313" key="8">
    <source>
        <dbReference type="EMBL" id="GAA5164755.1"/>
    </source>
</evidence>
<evidence type="ECO:0000313" key="9">
    <source>
        <dbReference type="Proteomes" id="UP001500547"/>
    </source>
</evidence>
<dbReference type="RefSeq" id="WP_345532705.1">
    <property type="nucleotide sequence ID" value="NZ_BAABLD010000008.1"/>
</dbReference>
<gene>
    <name evidence="8" type="primary">earP</name>
    <name evidence="8" type="ORF">GCM10025770_19210</name>
</gene>
<dbReference type="Proteomes" id="UP001500547">
    <property type="component" value="Unassembled WGS sequence"/>
</dbReference>
<dbReference type="NCBIfam" id="TIGR03837">
    <property type="entry name" value="efp_Arg_rhamno"/>
    <property type="match status" value="1"/>
</dbReference>
<comment type="catalytic activity">
    <reaction evidence="7">
        <text>dTDP-beta-L-rhamnose + L-arginyl-[protein] = N(omega)-(alpha-L-rhamnosyl)-L-arginyl-[protein] + dTDP + H(+)</text>
        <dbReference type="Rhea" id="RHEA:66692"/>
        <dbReference type="Rhea" id="RHEA-COMP:10532"/>
        <dbReference type="Rhea" id="RHEA-COMP:17096"/>
        <dbReference type="ChEBI" id="CHEBI:15378"/>
        <dbReference type="ChEBI" id="CHEBI:29965"/>
        <dbReference type="ChEBI" id="CHEBI:57510"/>
        <dbReference type="ChEBI" id="CHEBI:58369"/>
        <dbReference type="ChEBI" id="CHEBI:167445"/>
    </reaction>
    <physiologicalReaction direction="left-to-right" evidence="7">
        <dbReference type="Rhea" id="RHEA:66693"/>
    </physiologicalReaction>
</comment>
<comment type="similarity">
    <text evidence="4">Belongs to the glycosyltransferase 104 family.</text>
</comment>
<keyword evidence="2" id="KW-0808">Transferase</keyword>
<evidence type="ECO:0000256" key="3">
    <source>
        <dbReference type="ARBA" id="ARBA00024303"/>
    </source>
</evidence>
<keyword evidence="1" id="KW-0328">Glycosyltransferase</keyword>
<comment type="function">
    <text evidence="3">Protein-arginine rhamnosyltransferase that catalyzes the transfer of a single rhamnose to elongation factor P (EF-P) on 'Lys-32', a modification required for EF-P-dependent rescue of polyproline stalled ribosomes.</text>
</comment>
<proteinExistence type="inferred from homology"/>
<keyword evidence="8" id="KW-0251">Elongation factor</keyword>
<name>A0ABP9QNJ5_9RHOO</name>
<evidence type="ECO:0000256" key="4">
    <source>
        <dbReference type="ARBA" id="ARBA00024346"/>
    </source>
</evidence>
<reference evidence="9" key="1">
    <citation type="journal article" date="2019" name="Int. J. Syst. Evol. Microbiol.">
        <title>The Global Catalogue of Microorganisms (GCM) 10K type strain sequencing project: providing services to taxonomists for standard genome sequencing and annotation.</title>
        <authorList>
            <consortium name="The Broad Institute Genomics Platform"/>
            <consortium name="The Broad Institute Genome Sequencing Center for Infectious Disease"/>
            <person name="Wu L."/>
            <person name="Ma J."/>
        </authorList>
    </citation>
    <scope>NUCLEOTIDE SEQUENCE [LARGE SCALE GENOMIC DNA]</scope>
    <source>
        <strain evidence="9">JCM 18715</strain>
    </source>
</reference>
<sequence length="376" mass="41010">MTPSSTASLTIDLFCAVIDNFGDAGVCWRLARQLAREHGCAVRLWVDRCEVLEAIVPALVGATHCDGVKVGSWEDAEPAKPARLVIEAFACNPPASFVQRMAAARPSPLWINLEYLSAEDWVEGCHALPSPQANGLRKFFFFPGFTPATGGVIKENGLDAARRAFQASPAAQAAFWQGLGAAPQPDALRISLFAYENAAVAGLLDAWAGGDAPVFCAVPVGRVLPQVERWAGLPLAPGSVVARGALQLTVLPWLTQDDYDRLLWACDLNFVRGEDSFVRAQWAQRPFVWHIYQQDEDAHRIKLAAFLDRYAGGASAGPLRDFWQAWDVQQNAAGAWPALRQALPELKERAETWAERVASHGDLASKLLIFSKPLLE</sequence>
<keyword evidence="8" id="KW-0648">Protein biosynthesis</keyword>
<dbReference type="EMBL" id="BAABLD010000008">
    <property type="protein sequence ID" value="GAA5164755.1"/>
    <property type="molecule type" value="Genomic_DNA"/>
</dbReference>
<organism evidence="8 9">
    <name type="scientific">Viridibacterium curvum</name>
    <dbReference type="NCBI Taxonomy" id="1101404"/>
    <lineage>
        <taxon>Bacteria</taxon>
        <taxon>Pseudomonadati</taxon>
        <taxon>Pseudomonadota</taxon>
        <taxon>Betaproteobacteria</taxon>
        <taxon>Rhodocyclales</taxon>
        <taxon>Rhodocyclaceae</taxon>
        <taxon>Viridibacterium</taxon>
    </lineage>
</organism>
<dbReference type="Pfam" id="PF10093">
    <property type="entry name" value="EarP"/>
    <property type="match status" value="1"/>
</dbReference>
<evidence type="ECO:0000256" key="7">
    <source>
        <dbReference type="ARBA" id="ARBA00048472"/>
    </source>
</evidence>
<evidence type="ECO:0000256" key="5">
    <source>
        <dbReference type="ARBA" id="ARBA00024416"/>
    </source>
</evidence>
<dbReference type="GO" id="GO:0003746">
    <property type="term" value="F:translation elongation factor activity"/>
    <property type="evidence" value="ECO:0007669"/>
    <property type="project" value="UniProtKB-KW"/>
</dbReference>
<dbReference type="PIRSF" id="PIRSF015557">
    <property type="entry name" value="UCP015557"/>
    <property type="match status" value="1"/>
</dbReference>
<evidence type="ECO:0000256" key="2">
    <source>
        <dbReference type="ARBA" id="ARBA00022679"/>
    </source>
</evidence>
<evidence type="ECO:0000256" key="1">
    <source>
        <dbReference type="ARBA" id="ARBA00022676"/>
    </source>
</evidence>
<accession>A0ABP9QNJ5</accession>
<protein>
    <recommendedName>
        <fullName evidence="5">Protein-arginine rhamnosyltransferase</fullName>
    </recommendedName>
    <alternativeName>
        <fullName evidence="6">EF-P arginine rhamnosyltransferase</fullName>
    </alternativeName>
</protein>
<keyword evidence="9" id="KW-1185">Reference proteome</keyword>
<evidence type="ECO:0000256" key="6">
    <source>
        <dbReference type="ARBA" id="ARBA00030025"/>
    </source>
</evidence>
<dbReference type="InterPro" id="IPR016633">
    <property type="entry name" value="EarP"/>
</dbReference>